<dbReference type="InterPro" id="IPR041173">
    <property type="entry name" value="LodA_C"/>
</dbReference>
<dbReference type="RefSeq" id="WP_060902927.1">
    <property type="nucleotide sequence ID" value="NZ_JARAYT010000017.1"/>
</dbReference>
<dbReference type="InterPro" id="IPR041168">
    <property type="entry name" value="LodA_N"/>
</dbReference>
<dbReference type="EMBL" id="JARAYU010000016">
    <property type="protein sequence ID" value="MDX3704811.1"/>
    <property type="molecule type" value="Genomic_DNA"/>
</dbReference>
<keyword evidence="4" id="KW-1185">Reference proteome</keyword>
<dbReference type="InterPro" id="IPR033798">
    <property type="entry name" value="LodA-like"/>
</dbReference>
<protein>
    <submittedName>
        <fullName evidence="3">LodA/GoxA family CTQ-dependent oxidase</fullName>
    </submittedName>
</protein>
<organism evidence="3 4">
    <name type="scientific">Streptomyces europaeiscabiei</name>
    <dbReference type="NCBI Taxonomy" id="146819"/>
    <lineage>
        <taxon>Bacteria</taxon>
        <taxon>Bacillati</taxon>
        <taxon>Actinomycetota</taxon>
        <taxon>Actinomycetes</taxon>
        <taxon>Kitasatosporales</taxon>
        <taxon>Streptomycetaceae</taxon>
        <taxon>Streptomyces</taxon>
    </lineage>
</organism>
<comment type="caution">
    <text evidence="3">The sequence shown here is derived from an EMBL/GenBank/DDBJ whole genome shotgun (WGS) entry which is preliminary data.</text>
</comment>
<evidence type="ECO:0000313" key="4">
    <source>
        <dbReference type="Proteomes" id="UP001271274"/>
    </source>
</evidence>
<proteinExistence type="predicted"/>
<feature type="domain" description="L-lysine epsilon oxidase C-terminal" evidence="2">
    <location>
        <begin position="345"/>
        <end position="473"/>
    </location>
</feature>
<accession>A0ABU4NQB7</accession>
<dbReference type="Proteomes" id="UP001271274">
    <property type="component" value="Unassembled WGS sequence"/>
</dbReference>
<evidence type="ECO:0000313" key="3">
    <source>
        <dbReference type="EMBL" id="MDX3704811.1"/>
    </source>
</evidence>
<reference evidence="3 4" key="1">
    <citation type="journal article" date="2023" name="Microb. Genom.">
        <title>Mesoterricola silvestris gen. nov., sp. nov., Mesoterricola sediminis sp. nov., Geothrix oryzae sp. nov., Geothrix edaphica sp. nov., Geothrix rubra sp. nov., and Geothrix limicola sp. nov., six novel members of Acidobacteriota isolated from soils.</title>
        <authorList>
            <person name="Weisberg A.J."/>
            <person name="Pearce E."/>
            <person name="Kramer C.G."/>
            <person name="Chang J.H."/>
            <person name="Clarke C.R."/>
        </authorList>
    </citation>
    <scope>NUCLEOTIDE SEQUENCE [LARGE SCALE GENOMIC DNA]</scope>
    <source>
        <strain evidence="3 4">ID09-01A</strain>
    </source>
</reference>
<evidence type="ECO:0000259" key="1">
    <source>
        <dbReference type="Pfam" id="PF17990"/>
    </source>
</evidence>
<sequence>MNLDDVARCEIHPTIGIARVGNSPDGFFIGSEAPGIPSSPSGGFKDADGRIKRQAARFRVYAYDRAGTVLGELTSAEAQIVWTAELANAKGEWFKFAGRFHESTADSNRRNQHIDPADPTARARLVIRPGPRSVAGPSQDGKDARFDTGTFLGIPVPLGELRTDEAGRLLVLGGFGTSASVKPANPLSHYANNDSWFDDVSDGSVSATVRLSPDGRQVPVTSAWCVVGPPDYASAVLSLVTLYDVALEVARASGGLPTPPEVSFTRDIYPLLARPIWFAWVNKSARQTHGDPRRNFLTPGRLARLSSNAPEDATARQIVFKRLRKPGLVDDTSQANAGFMPVLSGDDGDAQLNRPRTWLTLLPGQYARIQRWAAGDFLADWTGVPAPLPFEALEPTDQPHALVQAALETASGGGFFPGIEMTYIADRQSTWAAPFRLREDLVAGDVTKYMALPWQADFYMCMDHWWPASRPDEVLPEPAHDGLVQDAAAGAFKEWDRGVGDGENSEKGMNEMVEKWSTLGFIVARTVPNGDVILVETERPDHETA</sequence>
<evidence type="ECO:0000259" key="2">
    <source>
        <dbReference type="Pfam" id="PF18417"/>
    </source>
</evidence>
<feature type="domain" description="L-Lysine epsilon oxidase N-terminal" evidence="1">
    <location>
        <begin position="12"/>
        <end position="227"/>
    </location>
</feature>
<gene>
    <name evidence="3" type="ORF">PV662_34710</name>
</gene>
<dbReference type="Pfam" id="PF17990">
    <property type="entry name" value="LodA_N"/>
    <property type="match status" value="1"/>
</dbReference>
<name>A0ABU4NQB7_9ACTN</name>
<dbReference type="CDD" id="cd14730">
    <property type="entry name" value="LodA_like"/>
    <property type="match status" value="1"/>
</dbReference>
<dbReference type="Pfam" id="PF18417">
    <property type="entry name" value="LodA_C"/>
    <property type="match status" value="1"/>
</dbReference>